<evidence type="ECO:0000313" key="1">
    <source>
        <dbReference type="EMBL" id="MDR8524515.1"/>
    </source>
</evidence>
<dbReference type="NCBIfam" id="TIGR04371">
    <property type="entry name" value="methyltran_NanM"/>
    <property type="match status" value="1"/>
</dbReference>
<sequence>MYKNNIEQIMIDMHDVAACFKPSHFWQMGAEKLQQDLQSKGMENFRRFPSALGYFVPTYQFSGWINQPDKYQHLLSENQATLADDNKAWLNMQAFLSGKMQAESDYRVYKASESALLPNTAAFSESAVGAPVEQFEFEQRVFSRSSLNYLMGINFLKQHLHADDQIKNVLEIGGGFGSLGEILLSDAANDCFYLNVDIPPTCLFSSYYLQQVFGEQLVADYLDSKRFTNLSIEGMRVTYKAAVLCPWQLSEVSGTIDLFVNFISFQEMEPDIVQNYLNEVERLQVKYVLLRNLKEGKQIAKSAGDVGVKTPILGDDYDGFLPNYDLVACNVFPFGYKTIDGFHSELRLYRRKSI</sequence>
<gene>
    <name evidence="1" type="ORF">OS133_12850</name>
    <name evidence="2" type="ORF">OS134_00710</name>
</gene>
<reference evidence="2 4" key="1">
    <citation type="journal article" date="2022" name="bioRxiv">
        <title>Prophages regulate Shewanella fidelis 3313 motility and biofilm formation: implications for gut colonization dynamics in Ciona robusta.</title>
        <authorList>
            <person name="Natarajan O."/>
            <person name="Gibboney S.L."/>
            <person name="Young M.N."/>
            <person name="Lim S.J."/>
            <person name="Pluta N."/>
            <person name="Atkinson C.G."/>
            <person name="Leigh B.A."/>
            <person name="Liberti A."/>
            <person name="Kees E.D."/>
            <person name="Breitbart M."/>
            <person name="Gralnick J.A."/>
            <person name="Dishaw L.J."/>
        </authorList>
    </citation>
    <scope>NUCLEOTIDE SEQUENCE [LARGE SCALE GENOMIC DNA]</scope>
    <source>
        <strain evidence="2 4">JG4066</strain>
    </source>
</reference>
<dbReference type="InterPro" id="IPR030807">
    <property type="entry name" value="Methyltran_NanM"/>
</dbReference>
<evidence type="ECO:0000313" key="2">
    <source>
        <dbReference type="EMBL" id="MDW4822597.1"/>
    </source>
</evidence>
<reference evidence="1" key="2">
    <citation type="submission" date="2022-11" db="EMBL/GenBank/DDBJ databases">
        <title>Prophages regulate Shewanella fidelis motility and biofilm formation: implications for gut colonization dynamics in Ciona robusta.</title>
        <authorList>
            <person name="Natarajan O."/>
            <person name="Gibboney S.L."/>
            <person name="Young M.N."/>
            <person name="Lim S.J."/>
            <person name="Pluta N."/>
            <person name="Atkinson C.G.F."/>
            <person name="Leigh B.A."/>
            <person name="Liberti A."/>
            <person name="Kees E."/>
            <person name="Breitbart M."/>
            <person name="Gralnick J."/>
            <person name="Dishaw L.J."/>
        </authorList>
    </citation>
    <scope>NUCLEOTIDE SEQUENCE</scope>
    <source>
        <strain evidence="1">3313</strain>
    </source>
</reference>
<evidence type="ECO:0000313" key="3">
    <source>
        <dbReference type="Proteomes" id="UP001259340"/>
    </source>
</evidence>
<dbReference type="EMBL" id="JAPMLD010000001">
    <property type="protein sequence ID" value="MDW4822597.1"/>
    <property type="molecule type" value="Genomic_DNA"/>
</dbReference>
<evidence type="ECO:0000313" key="4">
    <source>
        <dbReference type="Proteomes" id="UP001271263"/>
    </source>
</evidence>
<protein>
    <submittedName>
        <fullName evidence="1">Sugar O-methyltransferase</fullName>
    </submittedName>
</protein>
<dbReference type="EMBL" id="JAPMLE010000001">
    <property type="protein sequence ID" value="MDR8524515.1"/>
    <property type="molecule type" value="Genomic_DNA"/>
</dbReference>
<organism evidence="1 3">
    <name type="scientific">Shewanella fidelis</name>
    <dbReference type="NCBI Taxonomy" id="173509"/>
    <lineage>
        <taxon>Bacteria</taxon>
        <taxon>Pseudomonadati</taxon>
        <taxon>Pseudomonadota</taxon>
        <taxon>Gammaproteobacteria</taxon>
        <taxon>Alteromonadales</taxon>
        <taxon>Shewanellaceae</taxon>
        <taxon>Shewanella</taxon>
    </lineage>
</organism>
<dbReference type="RefSeq" id="WP_310655085.1">
    <property type="nucleotide sequence ID" value="NZ_JAPMLA010000008.1"/>
</dbReference>
<accession>A0AAW8NP22</accession>
<proteinExistence type="predicted"/>
<comment type="caution">
    <text evidence="1">The sequence shown here is derived from an EMBL/GenBank/DDBJ whole genome shotgun (WGS) entry which is preliminary data.</text>
</comment>
<dbReference type="Proteomes" id="UP001271263">
    <property type="component" value="Unassembled WGS sequence"/>
</dbReference>
<dbReference type="AlphaFoldDB" id="A0AAW8NP22"/>
<keyword evidence="4" id="KW-1185">Reference proteome</keyword>
<name>A0AAW8NP22_9GAMM</name>
<dbReference type="Proteomes" id="UP001259340">
    <property type="component" value="Unassembled WGS sequence"/>
</dbReference>